<accession>A0ABX2D7K9</accession>
<proteinExistence type="predicted"/>
<dbReference type="RefSeq" id="WP_172192314.1">
    <property type="nucleotide sequence ID" value="NZ_CAWPPK010000070.1"/>
</dbReference>
<organism evidence="1 2">
    <name type="scientific">Microcoleus asticus IPMA8</name>
    <dbReference type="NCBI Taxonomy" id="2563858"/>
    <lineage>
        <taxon>Bacteria</taxon>
        <taxon>Bacillati</taxon>
        <taxon>Cyanobacteriota</taxon>
        <taxon>Cyanophyceae</taxon>
        <taxon>Oscillatoriophycideae</taxon>
        <taxon>Oscillatoriales</taxon>
        <taxon>Microcoleaceae</taxon>
        <taxon>Microcoleus</taxon>
        <taxon>Microcoleus asticus</taxon>
    </lineage>
</organism>
<protein>
    <submittedName>
        <fullName evidence="1">Uncharacterized protein</fullName>
    </submittedName>
</protein>
<name>A0ABX2D7K9_9CYAN</name>
<comment type="caution">
    <text evidence="1">The sequence shown here is derived from an EMBL/GenBank/DDBJ whole genome shotgun (WGS) entry which is preliminary data.</text>
</comment>
<gene>
    <name evidence="1" type="ORF">E5S67_05703</name>
</gene>
<evidence type="ECO:0000313" key="2">
    <source>
        <dbReference type="Proteomes" id="UP000702425"/>
    </source>
</evidence>
<reference evidence="1 2" key="1">
    <citation type="journal article" date="2020" name="Sci. Rep.">
        <title>A novel cyanobacterial geosmin producer, revising GeoA distribution and dispersion patterns in Bacteria.</title>
        <authorList>
            <person name="Churro C."/>
            <person name="Semedo-Aguiar A.P."/>
            <person name="Silva A.D."/>
            <person name="Pereira-Leal J.B."/>
            <person name="Leite R.B."/>
        </authorList>
    </citation>
    <scope>NUCLEOTIDE SEQUENCE [LARGE SCALE GENOMIC DNA]</scope>
    <source>
        <strain evidence="1 2">IPMA8</strain>
    </source>
</reference>
<dbReference type="Proteomes" id="UP000702425">
    <property type="component" value="Unassembled WGS sequence"/>
</dbReference>
<dbReference type="EMBL" id="SRRZ01000161">
    <property type="protein sequence ID" value="NQE37922.1"/>
    <property type="molecule type" value="Genomic_DNA"/>
</dbReference>
<sequence>MANKLQVNTQSIGYSDFYWNRFSPRVATISSVRNANHWDGGFITYIAFPTKVEATAAMKYLLLHQKAADVDMRKAKRMKAKGIRWELKIRGLAFNEVLKLATMDITGKLVMSPATTTEATG</sequence>
<keyword evidence="2" id="KW-1185">Reference proteome</keyword>
<evidence type="ECO:0000313" key="1">
    <source>
        <dbReference type="EMBL" id="NQE37922.1"/>
    </source>
</evidence>